<keyword evidence="3" id="KW-0812">Transmembrane</keyword>
<dbReference type="AlphaFoldDB" id="A0AAE0L8P7"/>
<evidence type="ECO:0000256" key="1">
    <source>
        <dbReference type="SAM" id="Coils"/>
    </source>
</evidence>
<dbReference type="EMBL" id="LGRX02006961">
    <property type="protein sequence ID" value="KAK3275869.1"/>
    <property type="molecule type" value="Genomic_DNA"/>
</dbReference>
<feature type="region of interest" description="Disordered" evidence="2">
    <location>
        <begin position="42"/>
        <end position="78"/>
    </location>
</feature>
<feature type="coiled-coil region" evidence="1">
    <location>
        <begin position="181"/>
        <end position="215"/>
    </location>
</feature>
<feature type="region of interest" description="Disordered" evidence="2">
    <location>
        <begin position="306"/>
        <end position="332"/>
    </location>
</feature>
<gene>
    <name evidence="4" type="ORF">CYMTET_16019</name>
</gene>
<organism evidence="4 5">
    <name type="scientific">Cymbomonas tetramitiformis</name>
    <dbReference type="NCBI Taxonomy" id="36881"/>
    <lineage>
        <taxon>Eukaryota</taxon>
        <taxon>Viridiplantae</taxon>
        <taxon>Chlorophyta</taxon>
        <taxon>Pyramimonadophyceae</taxon>
        <taxon>Pyramimonadales</taxon>
        <taxon>Pyramimonadaceae</taxon>
        <taxon>Cymbomonas</taxon>
    </lineage>
</organism>
<proteinExistence type="predicted"/>
<comment type="caution">
    <text evidence="4">The sequence shown here is derived from an EMBL/GenBank/DDBJ whole genome shotgun (WGS) entry which is preliminary data.</text>
</comment>
<keyword evidence="1" id="KW-0175">Coiled coil</keyword>
<accession>A0AAE0L8P7</accession>
<name>A0AAE0L8P7_9CHLO</name>
<evidence type="ECO:0000313" key="4">
    <source>
        <dbReference type="EMBL" id="KAK3275869.1"/>
    </source>
</evidence>
<keyword evidence="3" id="KW-0472">Membrane</keyword>
<reference evidence="4 5" key="1">
    <citation type="journal article" date="2015" name="Genome Biol. Evol.">
        <title>Comparative Genomics of a Bacterivorous Green Alga Reveals Evolutionary Causalities and Consequences of Phago-Mixotrophic Mode of Nutrition.</title>
        <authorList>
            <person name="Burns J.A."/>
            <person name="Paasch A."/>
            <person name="Narechania A."/>
            <person name="Kim E."/>
        </authorList>
    </citation>
    <scope>NUCLEOTIDE SEQUENCE [LARGE SCALE GENOMIC DNA]</scope>
    <source>
        <strain evidence="4 5">PLY_AMNH</strain>
    </source>
</reference>
<feature type="transmembrane region" description="Helical" evidence="3">
    <location>
        <begin position="233"/>
        <end position="253"/>
    </location>
</feature>
<dbReference type="Proteomes" id="UP001190700">
    <property type="component" value="Unassembled WGS sequence"/>
</dbReference>
<evidence type="ECO:0000256" key="3">
    <source>
        <dbReference type="SAM" id="Phobius"/>
    </source>
</evidence>
<keyword evidence="5" id="KW-1185">Reference proteome</keyword>
<protein>
    <submittedName>
        <fullName evidence="4">Uncharacterized protein</fullName>
    </submittedName>
</protein>
<sequence>MRLLHKRLRHPALARNIYGSATARGAAGACGVASSSAAAAVGSTCGQRGPTRNPTNDNTSNNNDETAAACNPGGDSRDRDAPCSICYDTKQFVYGNRCLLCDNHTVPRPGALHPNPRNRLASPEGEWAGWKYLFRLCDNHRKKEWQPAVREALEWMDSGKVAIPPPISGEYGPTNLCMSFMRRTEAEPEKLRAQVEELEAQVHRERLLVGELRQQLSEQTEVPYIEWVAATMFYYTFTLFGFLVITNFMLAIVEDGLGAAKAKIDKSLPDFFCDICVNCRPLRLKGAHVLMWAQVLDAFEKHAAARAAQQQSPKTPRSASIAAENAPRHSGMQSFNRLSARHQDDVSLNTLRSRKVPPNKQWRGTLLECHSCLSNTDHKWNKDTTPLIDGPHATRQAGDHQQRRSAFVDNLVDSLLMHTKCQQGRLPEVTSLSSDNNFLKRNYVAPSWKQNYLQGARQEECASQSMKFGFIKNTIDTGYCNFHKVLAFILSMK</sequence>
<evidence type="ECO:0000256" key="2">
    <source>
        <dbReference type="SAM" id="MobiDB-lite"/>
    </source>
</evidence>
<feature type="compositionally biased region" description="Low complexity" evidence="2">
    <location>
        <begin position="42"/>
        <end position="66"/>
    </location>
</feature>
<evidence type="ECO:0000313" key="5">
    <source>
        <dbReference type="Proteomes" id="UP001190700"/>
    </source>
</evidence>
<feature type="compositionally biased region" description="Polar residues" evidence="2">
    <location>
        <begin position="308"/>
        <end position="318"/>
    </location>
</feature>
<keyword evidence="3" id="KW-1133">Transmembrane helix</keyword>